<gene>
    <name evidence="1" type="ORF">QBC32DRAFT_218964</name>
</gene>
<organism evidence="1 2">
    <name type="scientific">Pseudoneurospora amorphoporcata</name>
    <dbReference type="NCBI Taxonomy" id="241081"/>
    <lineage>
        <taxon>Eukaryota</taxon>
        <taxon>Fungi</taxon>
        <taxon>Dikarya</taxon>
        <taxon>Ascomycota</taxon>
        <taxon>Pezizomycotina</taxon>
        <taxon>Sordariomycetes</taxon>
        <taxon>Sordariomycetidae</taxon>
        <taxon>Sordariales</taxon>
        <taxon>Sordariaceae</taxon>
        <taxon>Pseudoneurospora</taxon>
    </lineage>
</organism>
<name>A0AAN6NQ54_9PEZI</name>
<feature type="non-terminal residue" evidence="1">
    <location>
        <position position="1"/>
    </location>
</feature>
<dbReference type="EMBL" id="MU859202">
    <property type="protein sequence ID" value="KAK3949740.1"/>
    <property type="molecule type" value="Genomic_DNA"/>
</dbReference>
<evidence type="ECO:0000313" key="2">
    <source>
        <dbReference type="Proteomes" id="UP001303222"/>
    </source>
</evidence>
<dbReference type="AlphaFoldDB" id="A0AAN6NQ54"/>
<keyword evidence="2" id="KW-1185">Reference proteome</keyword>
<accession>A0AAN6NQ54</accession>
<dbReference type="Proteomes" id="UP001303222">
    <property type="component" value="Unassembled WGS sequence"/>
</dbReference>
<sequence length="64" mass="7809">NVMLIYNFNSRIIYILLEYKGFIYDGQIVSTSLRCNFLILLNFYYLTNSRYNYLYKLLVLYNTI</sequence>
<reference evidence="1" key="2">
    <citation type="submission" date="2023-06" db="EMBL/GenBank/DDBJ databases">
        <authorList>
            <consortium name="Lawrence Berkeley National Laboratory"/>
            <person name="Mondo S.J."/>
            <person name="Hensen N."/>
            <person name="Bonometti L."/>
            <person name="Westerberg I."/>
            <person name="Brannstrom I.O."/>
            <person name="Guillou S."/>
            <person name="Cros-Aarteil S."/>
            <person name="Calhoun S."/>
            <person name="Haridas S."/>
            <person name="Kuo A."/>
            <person name="Pangilinan J."/>
            <person name="Riley R."/>
            <person name="Labutti K."/>
            <person name="Andreopoulos B."/>
            <person name="Lipzen A."/>
            <person name="Chen C."/>
            <person name="Yanf M."/>
            <person name="Daum C."/>
            <person name="Ng V."/>
            <person name="Clum A."/>
            <person name="Steindorff A."/>
            <person name="Ohm R."/>
            <person name="Martin F."/>
            <person name="Silar P."/>
            <person name="Natvig D."/>
            <person name="Lalanne C."/>
            <person name="Gautier V."/>
            <person name="Ament-Velasquez S.L."/>
            <person name="Kruys A."/>
            <person name="Hutchinson M.I."/>
            <person name="Powell A.J."/>
            <person name="Barry K."/>
            <person name="Miller A.N."/>
            <person name="Grigoriev I.V."/>
            <person name="Debuchy R."/>
            <person name="Gladieux P."/>
            <person name="Thoren M.H."/>
            <person name="Johannesson H."/>
        </authorList>
    </citation>
    <scope>NUCLEOTIDE SEQUENCE</scope>
    <source>
        <strain evidence="1">CBS 626.80</strain>
    </source>
</reference>
<evidence type="ECO:0000313" key="1">
    <source>
        <dbReference type="EMBL" id="KAK3949740.1"/>
    </source>
</evidence>
<protein>
    <submittedName>
        <fullName evidence="1">Uncharacterized protein</fullName>
    </submittedName>
</protein>
<reference evidence="1" key="1">
    <citation type="journal article" date="2023" name="Mol. Phylogenet. Evol.">
        <title>Genome-scale phylogeny and comparative genomics of the fungal order Sordariales.</title>
        <authorList>
            <person name="Hensen N."/>
            <person name="Bonometti L."/>
            <person name="Westerberg I."/>
            <person name="Brannstrom I.O."/>
            <person name="Guillou S."/>
            <person name="Cros-Aarteil S."/>
            <person name="Calhoun S."/>
            <person name="Haridas S."/>
            <person name="Kuo A."/>
            <person name="Mondo S."/>
            <person name="Pangilinan J."/>
            <person name="Riley R."/>
            <person name="LaButti K."/>
            <person name="Andreopoulos B."/>
            <person name="Lipzen A."/>
            <person name="Chen C."/>
            <person name="Yan M."/>
            <person name="Daum C."/>
            <person name="Ng V."/>
            <person name="Clum A."/>
            <person name="Steindorff A."/>
            <person name="Ohm R.A."/>
            <person name="Martin F."/>
            <person name="Silar P."/>
            <person name="Natvig D.O."/>
            <person name="Lalanne C."/>
            <person name="Gautier V."/>
            <person name="Ament-Velasquez S.L."/>
            <person name="Kruys A."/>
            <person name="Hutchinson M.I."/>
            <person name="Powell A.J."/>
            <person name="Barry K."/>
            <person name="Miller A.N."/>
            <person name="Grigoriev I.V."/>
            <person name="Debuchy R."/>
            <person name="Gladieux P."/>
            <person name="Hiltunen Thoren M."/>
            <person name="Johannesson H."/>
        </authorList>
    </citation>
    <scope>NUCLEOTIDE SEQUENCE</scope>
    <source>
        <strain evidence="1">CBS 626.80</strain>
    </source>
</reference>
<proteinExistence type="predicted"/>
<comment type="caution">
    <text evidence="1">The sequence shown here is derived from an EMBL/GenBank/DDBJ whole genome shotgun (WGS) entry which is preliminary data.</text>
</comment>